<gene>
    <name evidence="2" type="ORF">TOPH_01776</name>
</gene>
<evidence type="ECO:0000313" key="2">
    <source>
        <dbReference type="EMBL" id="KND93810.1"/>
    </source>
</evidence>
<feature type="compositionally biased region" description="Low complexity" evidence="1">
    <location>
        <begin position="136"/>
        <end position="153"/>
    </location>
</feature>
<proteinExistence type="predicted"/>
<dbReference type="OrthoDB" id="4940508at2759"/>
<keyword evidence="3" id="KW-1185">Reference proteome</keyword>
<dbReference type="EMBL" id="LFRF01000003">
    <property type="protein sequence ID" value="KND93810.1"/>
    <property type="molecule type" value="Genomic_DNA"/>
</dbReference>
<feature type="compositionally biased region" description="Basic and acidic residues" evidence="1">
    <location>
        <begin position="178"/>
        <end position="187"/>
    </location>
</feature>
<evidence type="ECO:0000313" key="3">
    <source>
        <dbReference type="Proteomes" id="UP000036947"/>
    </source>
</evidence>
<reference evidence="2 3" key="1">
    <citation type="journal article" date="2015" name="BMC Genomics">
        <title>The genome of the truffle-parasite Tolypocladium ophioglossoides and the evolution of antifungal peptaibiotics.</title>
        <authorList>
            <person name="Quandt C.A."/>
            <person name="Bushley K.E."/>
            <person name="Spatafora J.W."/>
        </authorList>
    </citation>
    <scope>NUCLEOTIDE SEQUENCE [LARGE SCALE GENOMIC DNA]</scope>
    <source>
        <strain evidence="2 3">CBS 100239</strain>
    </source>
</reference>
<feature type="compositionally biased region" description="Polar residues" evidence="1">
    <location>
        <begin position="160"/>
        <end position="176"/>
    </location>
</feature>
<sequence length="290" mass="31373">MPSTLPPFWSLLANPHLLAEFIQRVEHVEPGLVPPVLAFQAARAAQAAQAAQPVQTFLPAEPNSAQPVLPNAGPLAPPPGLTGSPGVHPGVHPGVMIANDRVNYWTGLEILLDYLNTGNTFVDLLRVQQDARSRTLATGAAATTTPPRSSTAGLPRSWPRTRTFSTLPSCRGTATSRLGERGLRRSPDGGSDGDSDGSEAVLFPGYQEHTLLDDEDIALIVWLRDYVYGDLVCNGALDLRNDRYTRMRGAPILGTDLFDSPILRFLPEVLMEMAFLNPRDIVLLDPARAE</sequence>
<protein>
    <submittedName>
        <fullName evidence="2">Uncharacterized protein</fullName>
    </submittedName>
</protein>
<organism evidence="2 3">
    <name type="scientific">Tolypocladium ophioglossoides (strain CBS 100239)</name>
    <name type="common">Snaketongue truffleclub</name>
    <name type="synonym">Elaphocordyceps ophioglossoides</name>
    <dbReference type="NCBI Taxonomy" id="1163406"/>
    <lineage>
        <taxon>Eukaryota</taxon>
        <taxon>Fungi</taxon>
        <taxon>Dikarya</taxon>
        <taxon>Ascomycota</taxon>
        <taxon>Pezizomycotina</taxon>
        <taxon>Sordariomycetes</taxon>
        <taxon>Hypocreomycetidae</taxon>
        <taxon>Hypocreales</taxon>
        <taxon>Ophiocordycipitaceae</taxon>
        <taxon>Tolypocladium</taxon>
    </lineage>
</organism>
<dbReference type="AlphaFoldDB" id="A0A0L0NJ88"/>
<feature type="region of interest" description="Disordered" evidence="1">
    <location>
        <begin position="136"/>
        <end position="199"/>
    </location>
</feature>
<evidence type="ECO:0000256" key="1">
    <source>
        <dbReference type="SAM" id="MobiDB-lite"/>
    </source>
</evidence>
<accession>A0A0L0NJ88</accession>
<name>A0A0L0NJ88_TOLOC</name>
<dbReference type="Proteomes" id="UP000036947">
    <property type="component" value="Unassembled WGS sequence"/>
</dbReference>
<comment type="caution">
    <text evidence="2">The sequence shown here is derived from an EMBL/GenBank/DDBJ whole genome shotgun (WGS) entry which is preliminary data.</text>
</comment>